<proteinExistence type="predicted"/>
<dbReference type="AlphaFoldDB" id="X0ZTX4"/>
<protein>
    <submittedName>
        <fullName evidence="1">Uncharacterized protein</fullName>
    </submittedName>
</protein>
<name>X0ZTX4_9ZZZZ</name>
<comment type="caution">
    <text evidence="1">The sequence shown here is derived from an EMBL/GenBank/DDBJ whole genome shotgun (WGS) entry which is preliminary data.</text>
</comment>
<evidence type="ECO:0000313" key="1">
    <source>
        <dbReference type="EMBL" id="GAG51631.1"/>
    </source>
</evidence>
<reference evidence="1" key="1">
    <citation type="journal article" date="2014" name="Front. Microbiol.">
        <title>High frequency of phylogenetically diverse reductive dehalogenase-homologous genes in deep subseafloor sedimentary metagenomes.</title>
        <authorList>
            <person name="Kawai M."/>
            <person name="Futagami T."/>
            <person name="Toyoda A."/>
            <person name="Takaki Y."/>
            <person name="Nishi S."/>
            <person name="Hori S."/>
            <person name="Arai W."/>
            <person name="Tsubouchi T."/>
            <person name="Morono Y."/>
            <person name="Uchiyama I."/>
            <person name="Ito T."/>
            <person name="Fujiyama A."/>
            <person name="Inagaki F."/>
            <person name="Takami H."/>
        </authorList>
    </citation>
    <scope>NUCLEOTIDE SEQUENCE</scope>
    <source>
        <strain evidence="1">Expedition CK06-06</strain>
    </source>
</reference>
<organism evidence="1">
    <name type="scientific">marine sediment metagenome</name>
    <dbReference type="NCBI Taxonomy" id="412755"/>
    <lineage>
        <taxon>unclassified sequences</taxon>
        <taxon>metagenomes</taxon>
        <taxon>ecological metagenomes</taxon>
    </lineage>
</organism>
<sequence>MSKDNAQVEKLYKAVYNAVCRLTTKWGKPLKTGNYRSIDRGNDGRGMCYVAVSWRAGAPFIRLYASKCLNESVISLPVLERMAEAVIEVDEYYEQQANRRITELVTRLDDILNERE</sequence>
<gene>
    <name evidence="1" type="ORF">S01H1_79309</name>
</gene>
<accession>X0ZTX4</accession>
<dbReference type="EMBL" id="BARS01053451">
    <property type="protein sequence ID" value="GAG51631.1"/>
    <property type="molecule type" value="Genomic_DNA"/>
</dbReference>